<proteinExistence type="predicted"/>
<dbReference type="NCBIfam" id="TIGR02937">
    <property type="entry name" value="sigma70-ECF"/>
    <property type="match status" value="1"/>
</dbReference>
<evidence type="ECO:0000256" key="1">
    <source>
        <dbReference type="SAM" id="MobiDB-lite"/>
    </source>
</evidence>
<dbReference type="AlphaFoldDB" id="A0A645E5D6"/>
<reference evidence="3" key="1">
    <citation type="submission" date="2019-08" db="EMBL/GenBank/DDBJ databases">
        <authorList>
            <person name="Kucharzyk K."/>
            <person name="Murdoch R.W."/>
            <person name="Higgins S."/>
            <person name="Loffler F."/>
        </authorList>
    </citation>
    <scope>NUCLEOTIDE SEQUENCE</scope>
</reference>
<dbReference type="Gene3D" id="1.10.10.10">
    <property type="entry name" value="Winged helix-like DNA-binding domain superfamily/Winged helix DNA-binding domain"/>
    <property type="match status" value="1"/>
</dbReference>
<dbReference type="InterPro" id="IPR013249">
    <property type="entry name" value="RNA_pol_sigma70_r4_t2"/>
</dbReference>
<feature type="domain" description="RNA polymerase sigma factor 70 region 4 type 2" evidence="2">
    <location>
        <begin position="109"/>
        <end position="159"/>
    </location>
</feature>
<organism evidence="3">
    <name type="scientific">bioreactor metagenome</name>
    <dbReference type="NCBI Taxonomy" id="1076179"/>
    <lineage>
        <taxon>unclassified sequences</taxon>
        <taxon>metagenomes</taxon>
        <taxon>ecological metagenomes</taxon>
    </lineage>
</organism>
<dbReference type="GO" id="GO:0003677">
    <property type="term" value="F:DNA binding"/>
    <property type="evidence" value="ECO:0007669"/>
    <property type="project" value="InterPro"/>
</dbReference>
<dbReference type="Pfam" id="PF08281">
    <property type="entry name" value="Sigma70_r4_2"/>
    <property type="match status" value="1"/>
</dbReference>
<accession>A0A645E5D6</accession>
<protein>
    <recommendedName>
        <fullName evidence="2">RNA polymerase sigma factor 70 region 4 type 2 domain-containing protein</fullName>
    </recommendedName>
</protein>
<dbReference type="InterPro" id="IPR036388">
    <property type="entry name" value="WH-like_DNA-bd_sf"/>
</dbReference>
<dbReference type="CDD" id="cd06171">
    <property type="entry name" value="Sigma70_r4"/>
    <property type="match status" value="1"/>
</dbReference>
<dbReference type="SUPFAM" id="SSF88659">
    <property type="entry name" value="Sigma3 and sigma4 domains of RNA polymerase sigma factors"/>
    <property type="match status" value="1"/>
</dbReference>
<dbReference type="InterPro" id="IPR013324">
    <property type="entry name" value="RNA_pol_sigma_r3/r4-like"/>
</dbReference>
<dbReference type="EMBL" id="VSSQ01043343">
    <property type="protein sequence ID" value="MPM97014.1"/>
    <property type="molecule type" value="Genomic_DNA"/>
</dbReference>
<dbReference type="GO" id="GO:0006352">
    <property type="term" value="P:DNA-templated transcription initiation"/>
    <property type="evidence" value="ECO:0007669"/>
    <property type="project" value="InterPro"/>
</dbReference>
<evidence type="ECO:0000313" key="3">
    <source>
        <dbReference type="EMBL" id="MPM97014.1"/>
    </source>
</evidence>
<gene>
    <name evidence="3" type="ORF">SDC9_144185</name>
</gene>
<dbReference type="InterPro" id="IPR014284">
    <property type="entry name" value="RNA_pol_sigma-70_dom"/>
</dbReference>
<dbReference type="GO" id="GO:0016987">
    <property type="term" value="F:sigma factor activity"/>
    <property type="evidence" value="ECO:0007669"/>
    <property type="project" value="InterPro"/>
</dbReference>
<evidence type="ECO:0000259" key="2">
    <source>
        <dbReference type="Pfam" id="PF08281"/>
    </source>
</evidence>
<feature type="region of interest" description="Disordered" evidence="1">
    <location>
        <begin position="1"/>
        <end position="23"/>
    </location>
</feature>
<comment type="caution">
    <text evidence="3">The sequence shown here is derived from an EMBL/GenBank/DDBJ whole genome shotgun (WGS) entry which is preliminary data.</text>
</comment>
<sequence>MANNLDQDQIRFPKRRKSKDNPYTIGYDKNQKSYFLNFPNASGIVQQIYIGQELYETFNGFELEDLAQLNEQERHIDGTELTEEYLYQKLTVLPNEVEEAIDRKLCAETIQKAIKTLSPTQRRRLILYYFEGLTYEQIAKIEGCKYQSVQDAIKLAEEKIKKYFLK</sequence>
<name>A0A645E5D6_9ZZZZ</name>